<feature type="transmembrane region" description="Helical" evidence="1">
    <location>
        <begin position="6"/>
        <end position="22"/>
    </location>
</feature>
<reference evidence="2" key="1">
    <citation type="submission" date="2016-03" db="EMBL/GenBank/DDBJ databases">
        <title>Co-evolution between Pasteurellaceae and their hosts.</title>
        <authorList>
            <person name="Hansen M.J."/>
            <person name="Bojesen A.M."/>
            <person name="Planet P."/>
        </authorList>
    </citation>
    <scope>NUCLEOTIDE SEQUENCE</scope>
    <source>
        <strain evidence="2">146/S8/89</strain>
    </source>
</reference>
<feature type="transmembrane region" description="Helical" evidence="1">
    <location>
        <begin position="56"/>
        <end position="72"/>
    </location>
</feature>
<accession>A0A9X4SJ71</accession>
<feature type="transmembrane region" description="Helical" evidence="1">
    <location>
        <begin position="34"/>
        <end position="50"/>
    </location>
</feature>
<evidence type="ECO:0000313" key="3">
    <source>
        <dbReference type="Proteomes" id="UP001155500"/>
    </source>
</evidence>
<gene>
    <name evidence="2" type="ORF">A6A20_12405</name>
</gene>
<keyword evidence="1" id="KW-0812">Transmembrane</keyword>
<dbReference type="Proteomes" id="UP001155500">
    <property type="component" value="Unassembled WGS sequence"/>
</dbReference>
<organism evidence="2 3">
    <name type="scientific">Volucribacter amazonae</name>
    <dbReference type="NCBI Taxonomy" id="256731"/>
    <lineage>
        <taxon>Bacteria</taxon>
        <taxon>Pseudomonadati</taxon>
        <taxon>Pseudomonadota</taxon>
        <taxon>Gammaproteobacteria</taxon>
        <taxon>Pasteurellales</taxon>
        <taxon>Pasteurellaceae</taxon>
        <taxon>Volucribacter</taxon>
    </lineage>
</organism>
<keyword evidence="1" id="KW-1133">Transmembrane helix</keyword>
<comment type="caution">
    <text evidence="2">The sequence shown here is derived from an EMBL/GenBank/DDBJ whole genome shotgun (WGS) entry which is preliminary data.</text>
</comment>
<name>A0A9X4SJ71_9PAST</name>
<dbReference type="EMBL" id="LWID01000002">
    <property type="protein sequence ID" value="MDG6896397.1"/>
    <property type="molecule type" value="Genomic_DNA"/>
</dbReference>
<evidence type="ECO:0000256" key="1">
    <source>
        <dbReference type="SAM" id="Phobius"/>
    </source>
</evidence>
<proteinExistence type="predicted"/>
<protein>
    <submittedName>
        <fullName evidence="2">Uncharacterized protein</fullName>
    </submittedName>
</protein>
<evidence type="ECO:0000313" key="2">
    <source>
        <dbReference type="EMBL" id="MDG6896397.1"/>
    </source>
</evidence>
<dbReference type="AlphaFoldDB" id="A0A9X4SJ71"/>
<dbReference type="RefSeq" id="WP_279573840.1">
    <property type="nucleotide sequence ID" value="NZ_LWID01000002.1"/>
</dbReference>
<sequence>MLLEIRTIVFSIVPVVFIVYLCRISNKKKETKKFISYISSFVFYTLFIIAFDKATMQLFITGVYSSIVYFLYKKELEKIKKEHNEAILDKMEASYQKYAVNPRRRNG</sequence>
<keyword evidence="3" id="KW-1185">Reference proteome</keyword>
<keyword evidence="1" id="KW-0472">Membrane</keyword>